<accession>A0A847CZM4</accession>
<proteinExistence type="predicted"/>
<dbReference type="Proteomes" id="UP000545876">
    <property type="component" value="Unassembled WGS sequence"/>
</dbReference>
<dbReference type="EMBL" id="JAAZBX010000012">
    <property type="protein sequence ID" value="NLD25617.1"/>
    <property type="molecule type" value="Genomic_DNA"/>
</dbReference>
<reference evidence="1 2" key="1">
    <citation type="journal article" date="2020" name="Biotechnol. Biofuels">
        <title>New insights from the biogas microbiome by comprehensive genome-resolved metagenomics of nearly 1600 species originating from multiple anaerobic digesters.</title>
        <authorList>
            <person name="Campanaro S."/>
            <person name="Treu L."/>
            <person name="Rodriguez-R L.M."/>
            <person name="Kovalovszki A."/>
            <person name="Ziels R.M."/>
            <person name="Maus I."/>
            <person name="Zhu X."/>
            <person name="Kougias P.G."/>
            <person name="Basile A."/>
            <person name="Luo G."/>
            <person name="Schluter A."/>
            <person name="Konstantinidis K.T."/>
            <person name="Angelidaki I."/>
        </authorList>
    </citation>
    <scope>NUCLEOTIDE SEQUENCE [LARGE SCALE GENOMIC DNA]</scope>
    <source>
        <strain evidence="1">AS06rmzACSIP_65</strain>
    </source>
</reference>
<name>A0A847CZM4_9BACT</name>
<comment type="caution">
    <text evidence="1">The sequence shown here is derived from an EMBL/GenBank/DDBJ whole genome shotgun (WGS) entry which is preliminary data.</text>
</comment>
<protein>
    <submittedName>
        <fullName evidence="1">Uncharacterized protein</fullName>
    </submittedName>
</protein>
<dbReference type="AlphaFoldDB" id="A0A847CZM4"/>
<organism evidence="1 2">
    <name type="scientific">Candidatus Dojkabacteria bacterium</name>
    <dbReference type="NCBI Taxonomy" id="2099670"/>
    <lineage>
        <taxon>Bacteria</taxon>
        <taxon>Candidatus Dojkabacteria</taxon>
    </lineage>
</organism>
<evidence type="ECO:0000313" key="1">
    <source>
        <dbReference type="EMBL" id="NLD25617.1"/>
    </source>
</evidence>
<gene>
    <name evidence="1" type="ORF">GX656_03205</name>
</gene>
<evidence type="ECO:0000313" key="2">
    <source>
        <dbReference type="Proteomes" id="UP000545876"/>
    </source>
</evidence>
<sequence>MDNTLIESPQQEREVPISRNNIFNFKPDSVETVQFPLIRFGSQFENLDIAAKGHKYGSTRVLVELDSETYVLMPAGLELEEVEKIYNLYRKGVYCEYLSEEEGNTDFAYLGIGDSFDIMNEQEQGSSVQIAPYANIYIPFGVTVEEIENLSILLHRGVEISRKK</sequence>